<name>A0AA88LTK7_TACVA</name>
<comment type="caution">
    <text evidence="4">The sequence shown here is derived from an EMBL/GenBank/DDBJ whole genome shotgun (WGS) entry which is preliminary data.</text>
</comment>
<dbReference type="AlphaFoldDB" id="A0AA88LTK7"/>
<dbReference type="InterPro" id="IPR036397">
    <property type="entry name" value="RNaseH_sf"/>
</dbReference>
<dbReference type="InterPro" id="IPR002782">
    <property type="entry name" value="Mut7-C_RNAse_dom"/>
</dbReference>
<evidence type="ECO:0000313" key="4">
    <source>
        <dbReference type="EMBL" id="KAK2823805.1"/>
    </source>
</evidence>
<feature type="compositionally biased region" description="Basic and acidic residues" evidence="1">
    <location>
        <begin position="599"/>
        <end position="614"/>
    </location>
</feature>
<reference evidence="4" key="1">
    <citation type="submission" date="2023-08" db="EMBL/GenBank/DDBJ databases">
        <title>Pelteobagrus vachellii genome.</title>
        <authorList>
            <person name="Liu H."/>
        </authorList>
    </citation>
    <scope>NUCLEOTIDE SEQUENCE</scope>
    <source>
        <strain evidence="4">PRFRI_2022a</strain>
        <tissue evidence="4">Muscle</tissue>
    </source>
</reference>
<dbReference type="InterPro" id="IPR002562">
    <property type="entry name" value="3'-5'_exonuclease_dom"/>
</dbReference>
<dbReference type="GO" id="GO:0006139">
    <property type="term" value="P:nucleobase-containing compound metabolic process"/>
    <property type="evidence" value="ECO:0007669"/>
    <property type="project" value="InterPro"/>
</dbReference>
<evidence type="ECO:0000256" key="1">
    <source>
        <dbReference type="SAM" id="MobiDB-lite"/>
    </source>
</evidence>
<dbReference type="PANTHER" id="PTHR47765">
    <property type="entry name" value="3'-5' EXONUCLEASE DOMAIN-CONTAINING PROTEIN"/>
    <property type="match status" value="1"/>
</dbReference>
<feature type="domain" description="3'-5' exonuclease" evidence="2">
    <location>
        <begin position="527"/>
        <end position="581"/>
    </location>
</feature>
<gene>
    <name evidence="4" type="ORF">Q7C36_020405</name>
</gene>
<dbReference type="EMBL" id="JAVHJS010000021">
    <property type="protein sequence ID" value="KAK2823805.1"/>
    <property type="molecule type" value="Genomic_DNA"/>
</dbReference>
<feature type="region of interest" description="Disordered" evidence="1">
    <location>
        <begin position="595"/>
        <end position="620"/>
    </location>
</feature>
<sequence>MNQTWSSDGNDAAVLREQLCELWSRKDLEELRHQALSGFSRFCSPLAGLLMLLDGCPSVQKSRSITLGQFLLTEFVRWRRSRVWVSLKELEDEEEKKNLQFRALELITTLQPGCMDLLLEIYELKNLEKNLLLEHVALLQNSGCFREAAKLGMKLGLQEELDMEQMCVPLILMDKLPLAEAYVQDHADLQERLILLLDSWCSPDFNLENVHRQFPCLLLSKHQTDQIQPKMLVKHVFRLMEKFSIDPGLCVNAVYKRKLDSLRFLMYKRFGEKNMSEENWRDHVQVTVEGSVDLQVVLVERLVKYCGLKAAAQWAKHYSVPRDRLPFGVWDTMETLSSSQLEINKVSSSLDLWLTPPSHQLQFYQLPLDRQQVHMVETTEQLQLCKDSILQCVSLCVLSLCPLSVSSLCLLCVLSLCLSLCVLSLCPLSVSLSLCPLSVSLSLCLSLCVLSLCSPLSVSLSLCPLSFSLSVSLSLCLSLCVLSSVSLSVSLSLCLSLCVSLSVLSLSVLERKSKASSSGGERGSAEKGLSLLVQQVLGKPLDKTEQLSNWERRPLRTGQVRYAAIDAFCLLDVYLTLSADLKAFGLPDDLRSLSPLAKSDSEKKTKEKKQRDQRTCQSASSHVGDLEQCVKGNDKQHRDSITPQELRVVCDNMLQGLGRYLRCVGVNVLMLDNTDDHKVAAEIARKEGRIILTAGQPFHSLRSQVAEGRCLTLDCSAKARDQAVLVLKHFNVHLTPSDIFSRCQACNNDEYLRLPREDVTQMMNKRGLIPEPELRLDVCSGAQIDPQVDPNRCRPSDGPAFAPNCRWAPRTALDPRSFRLGGGAEVQLETVPPGLLPRIPEYFICTRCGKVFWEGTHFDRVLAQFQDILNLSDDDVTPRKP</sequence>
<dbReference type="PANTHER" id="PTHR47765:SF2">
    <property type="entry name" value="EXONUCLEASE MUT-7 HOMOLOG"/>
    <property type="match status" value="1"/>
</dbReference>
<feature type="domain" description="Mut7-C RNAse" evidence="3">
    <location>
        <begin position="647"/>
        <end position="764"/>
    </location>
</feature>
<dbReference type="Pfam" id="PF01927">
    <property type="entry name" value="Mut7-C"/>
    <property type="match status" value="2"/>
</dbReference>
<dbReference type="InterPro" id="IPR052408">
    <property type="entry name" value="Exonuclease_MUT-7-like"/>
</dbReference>
<dbReference type="Pfam" id="PF01612">
    <property type="entry name" value="DNA_pol_A_exo1"/>
    <property type="match status" value="1"/>
</dbReference>
<keyword evidence="5" id="KW-1185">Reference proteome</keyword>
<dbReference type="GO" id="GO:0008408">
    <property type="term" value="F:3'-5' exonuclease activity"/>
    <property type="evidence" value="ECO:0007669"/>
    <property type="project" value="InterPro"/>
</dbReference>
<dbReference type="InterPro" id="IPR012337">
    <property type="entry name" value="RNaseH-like_sf"/>
</dbReference>
<evidence type="ECO:0000313" key="5">
    <source>
        <dbReference type="Proteomes" id="UP001187315"/>
    </source>
</evidence>
<evidence type="ECO:0000259" key="3">
    <source>
        <dbReference type="Pfam" id="PF01927"/>
    </source>
</evidence>
<accession>A0AA88LTK7</accession>
<proteinExistence type="predicted"/>
<organism evidence="4 5">
    <name type="scientific">Tachysurus vachellii</name>
    <name type="common">Darkbarbel catfish</name>
    <name type="synonym">Pelteobagrus vachellii</name>
    <dbReference type="NCBI Taxonomy" id="175792"/>
    <lineage>
        <taxon>Eukaryota</taxon>
        <taxon>Metazoa</taxon>
        <taxon>Chordata</taxon>
        <taxon>Craniata</taxon>
        <taxon>Vertebrata</taxon>
        <taxon>Euteleostomi</taxon>
        <taxon>Actinopterygii</taxon>
        <taxon>Neopterygii</taxon>
        <taxon>Teleostei</taxon>
        <taxon>Ostariophysi</taxon>
        <taxon>Siluriformes</taxon>
        <taxon>Bagridae</taxon>
        <taxon>Tachysurus</taxon>
    </lineage>
</organism>
<dbReference type="SUPFAM" id="SSF53098">
    <property type="entry name" value="Ribonuclease H-like"/>
    <property type="match status" value="1"/>
</dbReference>
<evidence type="ECO:0000259" key="2">
    <source>
        <dbReference type="Pfam" id="PF01612"/>
    </source>
</evidence>
<protein>
    <recommendedName>
        <fullName evidence="6">Exonuclease mut-7-like protein</fullName>
    </recommendedName>
</protein>
<dbReference type="Gene3D" id="3.30.420.10">
    <property type="entry name" value="Ribonuclease H-like superfamily/Ribonuclease H"/>
    <property type="match status" value="1"/>
</dbReference>
<dbReference type="GO" id="GO:0003676">
    <property type="term" value="F:nucleic acid binding"/>
    <property type="evidence" value="ECO:0007669"/>
    <property type="project" value="InterPro"/>
</dbReference>
<dbReference type="Proteomes" id="UP001187315">
    <property type="component" value="Unassembled WGS sequence"/>
</dbReference>
<feature type="domain" description="Mut7-C RNAse" evidence="3">
    <location>
        <begin position="828"/>
        <end position="862"/>
    </location>
</feature>
<evidence type="ECO:0008006" key="6">
    <source>
        <dbReference type="Google" id="ProtNLM"/>
    </source>
</evidence>